<dbReference type="AlphaFoldDB" id="A0A9R0SKG6"/>
<accession>A0A9R0SKG6</accession>
<keyword evidence="3" id="KW-1185">Reference proteome</keyword>
<protein>
    <submittedName>
        <fullName evidence="2">Uncharacterized protein</fullName>
    </submittedName>
</protein>
<sequence length="208" mass="23140">MSLNHDHPEVSPGAQLDVELLQLNELNDFLLAPVQVEAEEDHADLDRPDNDPIVEFTVPSLDVADYLQMQNGVESYLQIPNEIDENCTPEAEAQHHQKQKQKQGLQVGVGGSESSNALEEVGWELDGFWDSILEGDDNIYDAGVRVTEEAAGQGYRISSQVAPFVGELFQTEWEPTDNGQYTLLSEVRPLHNQDDSLDDLTSLANFHP</sequence>
<evidence type="ECO:0000256" key="1">
    <source>
        <dbReference type="SAM" id="MobiDB-lite"/>
    </source>
</evidence>
<proteinExistence type="predicted"/>
<feature type="region of interest" description="Disordered" evidence="1">
    <location>
        <begin position="89"/>
        <end position="111"/>
    </location>
</feature>
<dbReference type="EMBL" id="LT934117">
    <property type="protein sequence ID" value="VAH96834.1"/>
    <property type="molecule type" value="Genomic_DNA"/>
</dbReference>
<evidence type="ECO:0000313" key="2">
    <source>
        <dbReference type="EMBL" id="VAH96834.1"/>
    </source>
</evidence>
<dbReference type="Proteomes" id="UP000324705">
    <property type="component" value="Chromosome 4A"/>
</dbReference>
<dbReference type="Gramene" id="TRITD4Av1G213540.1">
    <property type="protein sequence ID" value="TRITD4Av1G213540.1"/>
    <property type="gene ID" value="TRITD4Av1G213540"/>
</dbReference>
<gene>
    <name evidence="2" type="ORF">TRITD_4Av1G213540</name>
</gene>
<name>A0A9R0SKG6_TRITD</name>
<reference evidence="2 3" key="1">
    <citation type="submission" date="2017-09" db="EMBL/GenBank/DDBJ databases">
        <authorList>
            <consortium name="International Durum Wheat Genome Sequencing Consortium (IDWGSC)"/>
            <person name="Milanesi L."/>
        </authorList>
    </citation>
    <scope>NUCLEOTIDE SEQUENCE [LARGE SCALE GENOMIC DNA]</scope>
    <source>
        <strain evidence="3">cv. Svevo</strain>
    </source>
</reference>
<evidence type="ECO:0000313" key="3">
    <source>
        <dbReference type="Proteomes" id="UP000324705"/>
    </source>
</evidence>
<dbReference type="OMA" id="FQTEWEP"/>
<organism evidence="2 3">
    <name type="scientific">Triticum turgidum subsp. durum</name>
    <name type="common">Durum wheat</name>
    <name type="synonym">Triticum durum</name>
    <dbReference type="NCBI Taxonomy" id="4567"/>
    <lineage>
        <taxon>Eukaryota</taxon>
        <taxon>Viridiplantae</taxon>
        <taxon>Streptophyta</taxon>
        <taxon>Embryophyta</taxon>
        <taxon>Tracheophyta</taxon>
        <taxon>Spermatophyta</taxon>
        <taxon>Magnoliopsida</taxon>
        <taxon>Liliopsida</taxon>
        <taxon>Poales</taxon>
        <taxon>Poaceae</taxon>
        <taxon>BOP clade</taxon>
        <taxon>Pooideae</taxon>
        <taxon>Triticodae</taxon>
        <taxon>Triticeae</taxon>
        <taxon>Triticinae</taxon>
        <taxon>Triticum</taxon>
    </lineage>
</organism>